<accession>A0A2H3D201</accession>
<dbReference type="Proteomes" id="UP000217790">
    <property type="component" value="Unassembled WGS sequence"/>
</dbReference>
<protein>
    <recommendedName>
        <fullName evidence="4">Secreted protein</fullName>
    </recommendedName>
</protein>
<evidence type="ECO:0008006" key="4">
    <source>
        <dbReference type="Google" id="ProtNLM"/>
    </source>
</evidence>
<keyword evidence="1" id="KW-0732">Signal</keyword>
<dbReference type="EMBL" id="KZ293728">
    <property type="protein sequence ID" value="PBK81536.1"/>
    <property type="molecule type" value="Genomic_DNA"/>
</dbReference>
<dbReference type="InParanoid" id="A0A2H3D201"/>
<gene>
    <name evidence="2" type="ORF">ARMGADRAFT_1039225</name>
</gene>
<feature type="chain" id="PRO_5013803262" description="Secreted protein" evidence="1">
    <location>
        <begin position="23"/>
        <end position="179"/>
    </location>
</feature>
<sequence length="179" mass="20289">MVKPLFLFLGWILFSLRSRLRTLSSVLVKTTSPVFGKLMVPFRSMSGVVFSGGKGLPDMSCYVIFASNSVMLRLKATSKFSSSVLFRPPQRILVKELVINARTPAPEYNQVSVRPAFWAWRKSGGPLHLRTRHRSRVSYIGASPTGTVLLLNYRRYSFLHNKHKPCQVGKRLKFAIECL</sequence>
<feature type="signal peptide" evidence="1">
    <location>
        <begin position="1"/>
        <end position="22"/>
    </location>
</feature>
<dbReference type="AlphaFoldDB" id="A0A2H3D201"/>
<proteinExistence type="predicted"/>
<reference evidence="3" key="1">
    <citation type="journal article" date="2017" name="Nat. Ecol. Evol.">
        <title>Genome expansion and lineage-specific genetic innovations in the forest pathogenic fungi Armillaria.</title>
        <authorList>
            <person name="Sipos G."/>
            <person name="Prasanna A.N."/>
            <person name="Walter M.C."/>
            <person name="O'Connor E."/>
            <person name="Balint B."/>
            <person name="Krizsan K."/>
            <person name="Kiss B."/>
            <person name="Hess J."/>
            <person name="Varga T."/>
            <person name="Slot J."/>
            <person name="Riley R."/>
            <person name="Boka B."/>
            <person name="Rigling D."/>
            <person name="Barry K."/>
            <person name="Lee J."/>
            <person name="Mihaltcheva S."/>
            <person name="LaButti K."/>
            <person name="Lipzen A."/>
            <person name="Waldron R."/>
            <person name="Moloney N.M."/>
            <person name="Sperisen C."/>
            <person name="Kredics L."/>
            <person name="Vagvoelgyi C."/>
            <person name="Patrignani A."/>
            <person name="Fitzpatrick D."/>
            <person name="Nagy I."/>
            <person name="Doyle S."/>
            <person name="Anderson J.B."/>
            <person name="Grigoriev I.V."/>
            <person name="Gueldener U."/>
            <person name="Muensterkoetter M."/>
            <person name="Nagy L.G."/>
        </authorList>
    </citation>
    <scope>NUCLEOTIDE SEQUENCE [LARGE SCALE GENOMIC DNA]</scope>
    <source>
        <strain evidence="3">Ar21-2</strain>
    </source>
</reference>
<evidence type="ECO:0000313" key="3">
    <source>
        <dbReference type="Proteomes" id="UP000217790"/>
    </source>
</evidence>
<name>A0A2H3D201_ARMGA</name>
<evidence type="ECO:0000313" key="2">
    <source>
        <dbReference type="EMBL" id="PBK81536.1"/>
    </source>
</evidence>
<evidence type="ECO:0000256" key="1">
    <source>
        <dbReference type="SAM" id="SignalP"/>
    </source>
</evidence>
<organism evidence="2 3">
    <name type="scientific">Armillaria gallica</name>
    <name type="common">Bulbous honey fungus</name>
    <name type="synonym">Armillaria bulbosa</name>
    <dbReference type="NCBI Taxonomy" id="47427"/>
    <lineage>
        <taxon>Eukaryota</taxon>
        <taxon>Fungi</taxon>
        <taxon>Dikarya</taxon>
        <taxon>Basidiomycota</taxon>
        <taxon>Agaricomycotina</taxon>
        <taxon>Agaricomycetes</taxon>
        <taxon>Agaricomycetidae</taxon>
        <taxon>Agaricales</taxon>
        <taxon>Marasmiineae</taxon>
        <taxon>Physalacriaceae</taxon>
        <taxon>Armillaria</taxon>
    </lineage>
</organism>
<keyword evidence="3" id="KW-1185">Reference proteome</keyword>